<feature type="compositionally biased region" description="Polar residues" evidence="7">
    <location>
        <begin position="296"/>
        <end position="306"/>
    </location>
</feature>
<feature type="region of interest" description="Disordered" evidence="7">
    <location>
        <begin position="564"/>
        <end position="583"/>
    </location>
</feature>
<feature type="domain" description="Protein kinase" evidence="8">
    <location>
        <begin position="697"/>
        <end position="953"/>
    </location>
</feature>
<keyword evidence="2" id="KW-0808">Transferase</keyword>
<evidence type="ECO:0000256" key="3">
    <source>
        <dbReference type="ARBA" id="ARBA00022741"/>
    </source>
</evidence>
<evidence type="ECO:0000256" key="1">
    <source>
        <dbReference type="ARBA" id="ARBA00022527"/>
    </source>
</evidence>
<evidence type="ECO:0000256" key="7">
    <source>
        <dbReference type="SAM" id="MobiDB-lite"/>
    </source>
</evidence>
<feature type="region of interest" description="Disordered" evidence="7">
    <location>
        <begin position="296"/>
        <end position="320"/>
    </location>
</feature>
<dbReference type="PROSITE" id="PS50011">
    <property type="entry name" value="PROTEIN_KINASE_DOM"/>
    <property type="match status" value="1"/>
</dbReference>
<dbReference type="EMBL" id="GGYP01001071">
    <property type="protein sequence ID" value="MDE45842.1"/>
    <property type="molecule type" value="Transcribed_RNA"/>
</dbReference>
<feature type="compositionally biased region" description="Acidic residues" evidence="7">
    <location>
        <begin position="19"/>
        <end position="29"/>
    </location>
</feature>
<dbReference type="GO" id="GO:0005524">
    <property type="term" value="F:ATP binding"/>
    <property type="evidence" value="ECO:0007669"/>
    <property type="project" value="UniProtKB-UniRule"/>
</dbReference>
<sequence length="1094" mass="120536">MEESAEPADQQLEKQLSLSEDEDTIEFEIEVVTSSTSGATSRASTPARDKEAGVDSVPASYNQQHSQKQKQEETENENETREEPVGEIRQVPIVTTIERSNKELSHVPDDHHYEQQAEQPKRPEQETEVLADDDEVKVDKNDEDPNVEHDKYSPGVVCKDESSRLHHEVKEEWPTAANTIEVLGEEEKIRSEDDADALFIAAGEQRTTPGVLNAALGGEKRIPLEEGLLGANHVSISKREPTTIPPPTPSSEANREPSEGPGARPLDLGGSLDIVDSLEITDTADDDLNRARQVCGSQACRQNDPNLTDEKSRPVETGAACEPSQELCSMTDIGYEGVDEGMLTDAGVAVNSTSDSGDGCDESARLQLTNESSQCSSVLMTSEEKAFSGGNDHYQPDMRSNEQVQFVVERSAAAALEVEQEHKPELETKWPLVEPIQSSRLGPESEYGVHGDDWTNSIDSIEEQRDGPLKERPLKTTTVIESDEGKFVELGTLENEPQKQHQQHQQEEEQRFEDAVSLHLEEVPLEVEIHSGASMATGEQLLVGLGDTSIAITATDVVATKLATSEDGDHDKDNEDDAASDAARDHDEFQANLERRHSSSSGGSDRGAAVASNIHDDDADGCAVSAEAAALEAAEQPYVNQLANQDGLSSSSSLQLLNSDNIFFLDDDDLEREFDEEPEFKRRDVEVKQNKSPRDEYELGEELGRGRFGTVVRCIERASGLQLAAKFVHMRRREDREDVEREVSIMSVLQHKRLLQLYDAFDDGREEMCLITELVEGGELFERIVDDDFDLTEKKAAIFMRQICEGVEYMHSERIVHLDMKPENILCLSRTGMRIKLIDFGLARRLDPQKPIRVLFGTPDFAAPEVLAYETVELATDMWSVGVICYVLLSGLSPFMGDTDIETMANVMRATFDFNDQAFEAISDLAKDFISKLLVRDPASRLKPSECLKHAWLQRGGGPLEAHIRDRRESSFSLMMGAGAGQHLNRLALEQAAMLTSLATASTATAATTAGSSAAPTPPTPPSQLNLGAASSFQLANYMKPRASFGADSSTSASHLSLDKRRLKRYVVRRKWHKTVHAIMALGRMGANLKLDLA</sequence>
<evidence type="ECO:0000256" key="6">
    <source>
        <dbReference type="PROSITE-ProRule" id="PRU10141"/>
    </source>
</evidence>
<reference evidence="9" key="1">
    <citation type="submission" date="2018-10" db="EMBL/GenBank/DDBJ databases">
        <title>Transcriptome assembly of Aceria tosichella (Wheat curl mite) Type 2.</title>
        <authorList>
            <person name="Scully E.D."/>
            <person name="Geib S.M."/>
            <person name="Palmer N.A."/>
            <person name="Gupta A.K."/>
            <person name="Sarath G."/>
            <person name="Tatineni S."/>
        </authorList>
    </citation>
    <scope>NUCLEOTIDE SEQUENCE</scope>
    <source>
        <strain evidence="9">LincolnNE</strain>
    </source>
</reference>
<dbReference type="GO" id="GO:0004674">
    <property type="term" value="F:protein serine/threonine kinase activity"/>
    <property type="evidence" value="ECO:0007669"/>
    <property type="project" value="UniProtKB-KW"/>
</dbReference>
<name>A0A6G1S7A7_9ACAR</name>
<gene>
    <name evidence="9" type="primary">MYLK_0</name>
    <name evidence="9" type="ORF">g.12371</name>
</gene>
<dbReference type="CDD" id="cd14103">
    <property type="entry name" value="STKc_MLCK"/>
    <property type="match status" value="1"/>
</dbReference>
<feature type="region of interest" description="Disordered" evidence="7">
    <location>
        <begin position="1"/>
        <end position="170"/>
    </location>
</feature>
<feature type="region of interest" description="Disordered" evidence="7">
    <location>
        <begin position="233"/>
        <end position="271"/>
    </location>
</feature>
<feature type="binding site" evidence="6">
    <location>
        <position position="726"/>
    </location>
    <ligand>
        <name>ATP</name>
        <dbReference type="ChEBI" id="CHEBI:30616"/>
    </ligand>
</feature>
<keyword evidence="1" id="KW-0723">Serine/threonine-protein kinase</keyword>
<accession>A0A6G1S7A7</accession>
<protein>
    <submittedName>
        <fullName evidence="9">Myosin light chain kinase, smooth muscle</fullName>
    </submittedName>
</protein>
<evidence type="ECO:0000313" key="9">
    <source>
        <dbReference type="EMBL" id="MDE45842.1"/>
    </source>
</evidence>
<evidence type="ECO:0000256" key="5">
    <source>
        <dbReference type="ARBA" id="ARBA00022840"/>
    </source>
</evidence>
<dbReference type="InterPro" id="IPR017441">
    <property type="entry name" value="Protein_kinase_ATP_BS"/>
</dbReference>
<feature type="compositionally biased region" description="Basic and acidic residues" evidence="7">
    <location>
        <begin position="146"/>
        <end position="170"/>
    </location>
</feature>
<feature type="compositionally biased region" description="Acidic residues" evidence="7">
    <location>
        <begin position="126"/>
        <end position="145"/>
    </location>
</feature>
<dbReference type="InterPro" id="IPR000719">
    <property type="entry name" value="Prot_kinase_dom"/>
</dbReference>
<dbReference type="InterPro" id="IPR008271">
    <property type="entry name" value="Ser/Thr_kinase_AS"/>
</dbReference>
<dbReference type="FunFam" id="1.10.510.10:FF:000594">
    <property type="entry name" value="Myosin light chain kinase isoform-III"/>
    <property type="match status" value="1"/>
</dbReference>
<dbReference type="AlphaFoldDB" id="A0A6G1S7A7"/>
<proteinExistence type="predicted"/>
<feature type="compositionally biased region" description="Basic and acidic residues" evidence="7">
    <location>
        <begin position="496"/>
        <end position="513"/>
    </location>
</feature>
<dbReference type="GO" id="GO:0005634">
    <property type="term" value="C:nucleus"/>
    <property type="evidence" value="ECO:0007669"/>
    <property type="project" value="TreeGrafter"/>
</dbReference>
<feature type="region of interest" description="Disordered" evidence="7">
    <location>
        <begin position="492"/>
        <end position="513"/>
    </location>
</feature>
<dbReference type="GO" id="GO:0043065">
    <property type="term" value="P:positive regulation of apoptotic process"/>
    <property type="evidence" value="ECO:0007669"/>
    <property type="project" value="TreeGrafter"/>
</dbReference>
<keyword evidence="5 6" id="KW-0067">ATP-binding</keyword>
<dbReference type="SUPFAM" id="SSF56112">
    <property type="entry name" value="Protein kinase-like (PK-like)"/>
    <property type="match status" value="1"/>
</dbReference>
<dbReference type="Gene3D" id="1.10.510.10">
    <property type="entry name" value="Transferase(Phosphotransferase) domain 1"/>
    <property type="match status" value="1"/>
</dbReference>
<evidence type="ECO:0000259" key="8">
    <source>
        <dbReference type="PROSITE" id="PS50011"/>
    </source>
</evidence>
<dbReference type="PROSITE" id="PS00107">
    <property type="entry name" value="PROTEIN_KINASE_ATP"/>
    <property type="match status" value="1"/>
</dbReference>
<dbReference type="PROSITE" id="PS00108">
    <property type="entry name" value="PROTEIN_KINASE_ST"/>
    <property type="match status" value="1"/>
</dbReference>
<dbReference type="PANTHER" id="PTHR24342:SF20">
    <property type="entry name" value="MYOSIN LIGHT CHAIN KINASE, SMOOTH MUSCLE"/>
    <property type="match status" value="1"/>
</dbReference>
<keyword evidence="4 9" id="KW-0418">Kinase</keyword>
<feature type="compositionally biased region" description="Basic and acidic residues" evidence="7">
    <location>
        <begin position="99"/>
        <end position="125"/>
    </location>
</feature>
<evidence type="ECO:0000256" key="2">
    <source>
        <dbReference type="ARBA" id="ARBA00022679"/>
    </source>
</evidence>
<dbReference type="Gene3D" id="3.30.200.20">
    <property type="entry name" value="Phosphorylase Kinase, domain 1"/>
    <property type="match status" value="1"/>
</dbReference>
<feature type="compositionally biased region" description="Low complexity" evidence="7">
    <location>
        <begin position="33"/>
        <end position="46"/>
    </location>
</feature>
<feature type="compositionally biased region" description="Basic and acidic residues" evidence="7">
    <location>
        <begin position="69"/>
        <end position="86"/>
    </location>
</feature>
<dbReference type="GO" id="GO:0035556">
    <property type="term" value="P:intracellular signal transduction"/>
    <property type="evidence" value="ECO:0007669"/>
    <property type="project" value="TreeGrafter"/>
</dbReference>
<dbReference type="PANTHER" id="PTHR24342">
    <property type="entry name" value="SERINE/THREONINE-PROTEIN KINASE 17"/>
    <property type="match status" value="1"/>
</dbReference>
<dbReference type="SMART" id="SM00220">
    <property type="entry name" value="S_TKc"/>
    <property type="match status" value="1"/>
</dbReference>
<dbReference type="Pfam" id="PF00069">
    <property type="entry name" value="Pkinase"/>
    <property type="match status" value="1"/>
</dbReference>
<evidence type="ECO:0000256" key="4">
    <source>
        <dbReference type="ARBA" id="ARBA00022777"/>
    </source>
</evidence>
<dbReference type="InterPro" id="IPR011009">
    <property type="entry name" value="Kinase-like_dom_sf"/>
</dbReference>
<organism evidence="9">
    <name type="scientific">Aceria tosichella</name>
    <name type="common">wheat curl mite</name>
    <dbReference type="NCBI Taxonomy" id="561515"/>
    <lineage>
        <taxon>Eukaryota</taxon>
        <taxon>Metazoa</taxon>
        <taxon>Ecdysozoa</taxon>
        <taxon>Arthropoda</taxon>
        <taxon>Chelicerata</taxon>
        <taxon>Arachnida</taxon>
        <taxon>Acari</taxon>
        <taxon>Acariformes</taxon>
        <taxon>Trombidiformes</taxon>
        <taxon>Prostigmata</taxon>
        <taxon>Eupodina</taxon>
        <taxon>Eriophyoidea</taxon>
        <taxon>Eriophyidae</taxon>
        <taxon>Eriophyinae</taxon>
        <taxon>Aceriini</taxon>
        <taxon>Aceria</taxon>
    </lineage>
</organism>
<keyword evidence="3 6" id="KW-0547">Nucleotide-binding</keyword>